<dbReference type="InterPro" id="IPR011009">
    <property type="entry name" value="Kinase-like_dom_sf"/>
</dbReference>
<feature type="compositionally biased region" description="Low complexity" evidence="4">
    <location>
        <begin position="555"/>
        <end position="575"/>
    </location>
</feature>
<feature type="transmembrane region" description="Helical" evidence="5">
    <location>
        <begin position="58"/>
        <end position="82"/>
    </location>
</feature>
<dbReference type="SUPFAM" id="SSF56112">
    <property type="entry name" value="Protein kinase-like (PK-like)"/>
    <property type="match status" value="1"/>
</dbReference>
<dbReference type="GO" id="GO:0034271">
    <property type="term" value="C:phosphatidylinositol 3-kinase complex, class III, type I"/>
    <property type="evidence" value="ECO:0007669"/>
    <property type="project" value="TreeGrafter"/>
</dbReference>
<dbReference type="GO" id="GO:0016236">
    <property type="term" value="P:macroautophagy"/>
    <property type="evidence" value="ECO:0007669"/>
    <property type="project" value="InterPro"/>
</dbReference>
<keyword evidence="7" id="KW-0418">Kinase</keyword>
<dbReference type="GO" id="GO:0005524">
    <property type="term" value="F:ATP binding"/>
    <property type="evidence" value="ECO:0007669"/>
    <property type="project" value="InterPro"/>
</dbReference>
<keyword evidence="2" id="KW-0853">WD repeat</keyword>
<feature type="region of interest" description="Disordered" evidence="4">
    <location>
        <begin position="523"/>
        <end position="587"/>
    </location>
</feature>
<dbReference type="GO" id="GO:0034272">
    <property type="term" value="C:phosphatidylinositol 3-kinase complex, class III, type II"/>
    <property type="evidence" value="ECO:0007669"/>
    <property type="project" value="TreeGrafter"/>
</dbReference>
<reference evidence="7 8" key="1">
    <citation type="submission" date="2016-06" db="EMBL/GenBank/DDBJ databases">
        <authorList>
            <consortium name="Pathogen Informatics"/>
        </authorList>
    </citation>
    <scope>NUCLEOTIDE SEQUENCE [LARGE SCALE GENOMIC DNA]</scope>
    <source>
        <strain evidence="7">PmlGA01</strain>
    </source>
</reference>
<keyword evidence="7" id="KW-0808">Transferase</keyword>
<dbReference type="Proteomes" id="UP000219799">
    <property type="component" value="Chromosome 5"/>
</dbReference>
<feature type="transmembrane region" description="Helical" evidence="5">
    <location>
        <begin position="213"/>
        <end position="234"/>
    </location>
</feature>
<sequence length="1270" mass="153003">MLTHSFCHFAKGKHVCTRMCTHTIYIYIYIYIFIYLFIIYICIYYIYTYVCLFIRESVCIFVLTVCMYIYVYVYICVCIYMCMYIYVYVYICVCIYMCMYIYVYVYICVCIYMYMYECVRILTHVGTYDRPPFQGINKNEGHVLIKICKLKNEMPKIKRILYTLKFLFSFDLFPNVLPYNRMSVYENNIYIYRRFIFKNLDHCLSNEKISNSFYYFFIFQIFLSIIQLHSLGIYHGHIKSENFLIQNNMHVLITDINILNNYLYYIPKIRYPISREVSNTHEHSFSCCLTASRYANKRKGRLKRLQEDLFNLGILILEILLKDKNISYLFLNENYGDDNNSNFYSEKRKQTKLYFVENDMKKDQKFGNIMNMSEKKNSEHFVHALSLPFINKKIKNEEKDYFQKNKNLRLNIDKYKYYNYHYINNVNYINIYNDIYNNVTPSLMVNERNIFSHGSYENSFKSKTLIYDSCDEHKGKKEIYYAYSDYEMLNEKKGTKYKHQHNNLNLHTQSKLHADNTYTLFSHLKATNDKHQKERKKRKRKKKKNERYINDGKGRNSYGSSNGISGNSGISGSNDSNDRSTGGSSVRRVCGGAEKTVPYKIWKVVNVVKNPFIIYSLINHFFLQKNMNIFKIFNYWSYHVFPSTYKYVFFPLTILQLHPIFKNSDFFMLLIHFNLPFILFHLDIFAQKERDKYALLKIISNQNIQESNNMDKHYNYDSYEIENNYGTSMFYSEQKHTTNLLNFKKLTYYKNVVNSFTTSVNKYQMKTYIMDTNLNSQVKKQIMQQWKDYKREKRAEKYEERKKGASAYVRKGKKKKKNVYHAKCYFPFPILSYRNTREFYKSFLSFYKVLFYSIFYEEKSYMDLFNYLEICKRSIYSSLFKDFYFKVNGKIDLNEKGTNLENRKNSTSNPGKRMNYRWIFNKDIYQLVNIIICSYNSLLYESTRIIALEILYCIICHITETILNREVVSFLLFCFNNSNEKIKVIIIKCFYKIINNENCFNPMFLYIDKFLPKLFTLKDSQENYEKYFYAKYLPLFSSAAVHYIYSASLLKNGRGIGGGKSSSNCKREGKIERSSQSYNKNGNDSRGTNTTLSEVKSMEMLKEIRNQLVNILKCSNHDILYEFYENIIKFCKIMNRKWVKFYILPYILTNIYKPQNPIIRAMCVKICIKIILYINEKEAYEMFYEYLKPLLFEKNEIALQFFLYECNLILKKYYRKCRAKYREKYHEKKHNKMCILFFKRMKLNHLLNHQSLVIRHLVQTLKKNLQKISP</sequence>
<evidence type="ECO:0000256" key="2">
    <source>
        <dbReference type="ARBA" id="ARBA00022574"/>
    </source>
</evidence>
<proteinExistence type="predicted"/>
<feature type="transmembrane region" description="Helical" evidence="5">
    <location>
        <begin position="88"/>
        <end position="114"/>
    </location>
</feature>
<dbReference type="Gene3D" id="1.10.510.10">
    <property type="entry name" value="Transferase(Phosphotransferase) domain 1"/>
    <property type="match status" value="1"/>
</dbReference>
<evidence type="ECO:0000256" key="1">
    <source>
        <dbReference type="ARBA" id="ARBA00022527"/>
    </source>
</evidence>
<keyword evidence="1 7" id="KW-0723">Serine/threonine-protein kinase</keyword>
<dbReference type="GO" id="GO:0071561">
    <property type="term" value="C:nucleus-vacuole junction"/>
    <property type="evidence" value="ECO:0007669"/>
    <property type="project" value="TreeGrafter"/>
</dbReference>
<dbReference type="EMBL" id="LT594493">
    <property type="protein sequence ID" value="SBT74894.1"/>
    <property type="molecule type" value="Genomic_DNA"/>
</dbReference>
<feature type="domain" description="Protein kinase" evidence="6">
    <location>
        <begin position="119"/>
        <end position="423"/>
    </location>
</feature>
<evidence type="ECO:0000313" key="7">
    <source>
        <dbReference type="EMBL" id="SBT74894.1"/>
    </source>
</evidence>
<feature type="compositionally biased region" description="Basic residues" evidence="4">
    <location>
        <begin position="533"/>
        <end position="545"/>
    </location>
</feature>
<accession>A0A1C3KLL9</accession>
<dbReference type="PANTHER" id="PTHR17583:SF0">
    <property type="entry name" value="PHOSPHOINOSITIDE 3-KINASE REGULATORY SUBUNIT 4"/>
    <property type="match status" value="1"/>
</dbReference>
<dbReference type="GO" id="GO:0004674">
    <property type="term" value="F:protein serine/threonine kinase activity"/>
    <property type="evidence" value="ECO:0007669"/>
    <property type="project" value="UniProtKB-KW"/>
</dbReference>
<gene>
    <name evidence="7" type="primary">VPS15</name>
    <name evidence="7" type="ORF">PMLGA01_050012100</name>
</gene>
<evidence type="ECO:0000313" key="8">
    <source>
        <dbReference type="Proteomes" id="UP000219799"/>
    </source>
</evidence>
<organism evidence="7 8">
    <name type="scientific">Plasmodium malariae</name>
    <dbReference type="NCBI Taxonomy" id="5858"/>
    <lineage>
        <taxon>Eukaryota</taxon>
        <taxon>Sar</taxon>
        <taxon>Alveolata</taxon>
        <taxon>Apicomplexa</taxon>
        <taxon>Aconoidasida</taxon>
        <taxon>Haemosporida</taxon>
        <taxon>Plasmodiidae</taxon>
        <taxon>Plasmodium</taxon>
        <taxon>Plasmodium (Plasmodium)</taxon>
    </lineage>
</organism>
<dbReference type="Pfam" id="PF22956">
    <property type="entry name" value="VPS15-like_hel"/>
    <property type="match status" value="1"/>
</dbReference>
<dbReference type="GO" id="GO:0045324">
    <property type="term" value="P:late endosome to vacuole transport"/>
    <property type="evidence" value="ECO:0007669"/>
    <property type="project" value="InterPro"/>
</dbReference>
<name>A0A1C3KLL9_PLAMA</name>
<keyword evidence="3" id="KW-0677">Repeat</keyword>
<evidence type="ECO:0000259" key="6">
    <source>
        <dbReference type="PROSITE" id="PS50011"/>
    </source>
</evidence>
<dbReference type="AlphaFoldDB" id="A0A1C3KLL9"/>
<dbReference type="InterPro" id="IPR045162">
    <property type="entry name" value="Vps15-like"/>
</dbReference>
<dbReference type="VEuPathDB" id="PlasmoDB:PmUG01_05023000"/>
<evidence type="ECO:0000256" key="3">
    <source>
        <dbReference type="ARBA" id="ARBA00022737"/>
    </source>
</evidence>
<keyword evidence="5" id="KW-0472">Membrane</keyword>
<feature type="compositionally biased region" description="Polar residues" evidence="4">
    <location>
        <begin position="1074"/>
        <end position="1090"/>
    </location>
</feature>
<dbReference type="GO" id="GO:0006623">
    <property type="term" value="P:protein targeting to vacuole"/>
    <property type="evidence" value="ECO:0007669"/>
    <property type="project" value="TreeGrafter"/>
</dbReference>
<dbReference type="InterPro" id="IPR016024">
    <property type="entry name" value="ARM-type_fold"/>
</dbReference>
<protein>
    <submittedName>
        <fullName evidence="7">Serine/threonine protein kinase VPS15, putative</fullName>
    </submittedName>
</protein>
<dbReference type="Gene3D" id="1.25.10.10">
    <property type="entry name" value="Leucine-rich Repeat Variant"/>
    <property type="match status" value="1"/>
</dbReference>
<dbReference type="PANTHER" id="PTHR17583">
    <property type="entry name" value="PHOSPHOINOSITIDE 3-KINASE REGULATORY SUBUNIT 4"/>
    <property type="match status" value="1"/>
</dbReference>
<feature type="region of interest" description="Disordered" evidence="4">
    <location>
        <begin position="1057"/>
        <end position="1090"/>
    </location>
</feature>
<feature type="transmembrane region" description="Helical" evidence="5">
    <location>
        <begin position="24"/>
        <end position="46"/>
    </location>
</feature>
<dbReference type="InterPro" id="IPR011989">
    <property type="entry name" value="ARM-like"/>
</dbReference>
<dbReference type="InterPro" id="IPR000719">
    <property type="entry name" value="Prot_kinase_dom"/>
</dbReference>
<dbReference type="PROSITE" id="PS50011">
    <property type="entry name" value="PROTEIN_KINASE_DOM"/>
    <property type="match status" value="1"/>
</dbReference>
<evidence type="ECO:0000256" key="5">
    <source>
        <dbReference type="SAM" id="Phobius"/>
    </source>
</evidence>
<keyword evidence="5" id="KW-1133">Transmembrane helix</keyword>
<keyword evidence="5" id="KW-0812">Transmembrane</keyword>
<evidence type="ECO:0000256" key="4">
    <source>
        <dbReference type="SAM" id="MobiDB-lite"/>
    </source>
</evidence>
<dbReference type="SUPFAM" id="SSF48371">
    <property type="entry name" value="ARM repeat"/>
    <property type="match status" value="1"/>
</dbReference>
<dbReference type="InterPro" id="IPR055231">
    <property type="entry name" value="2AA_helical"/>
</dbReference>
<dbReference type="GO" id="GO:0005770">
    <property type="term" value="C:late endosome"/>
    <property type="evidence" value="ECO:0007669"/>
    <property type="project" value="TreeGrafter"/>
</dbReference>